<dbReference type="EMBL" id="CP126980">
    <property type="protein sequence ID" value="WIM97073.1"/>
    <property type="molecule type" value="Genomic_DNA"/>
</dbReference>
<evidence type="ECO:0000313" key="3">
    <source>
        <dbReference type="Proteomes" id="UP001240150"/>
    </source>
</evidence>
<organism evidence="2 3">
    <name type="scientific">Actinoplanes oblitus</name>
    <dbReference type="NCBI Taxonomy" id="3040509"/>
    <lineage>
        <taxon>Bacteria</taxon>
        <taxon>Bacillati</taxon>
        <taxon>Actinomycetota</taxon>
        <taxon>Actinomycetes</taxon>
        <taxon>Micromonosporales</taxon>
        <taxon>Micromonosporaceae</taxon>
        <taxon>Actinoplanes</taxon>
    </lineage>
</organism>
<sequence>MTDQLERLFADLRAETTPRITPPGTAAARSTVRRRRIRRTAIAGAGLAVAVVAAGAGFGFLSPFRPSPPAEQPATLSPQARDSLARVAAQQIGLHDGDLYGGTINGSEPGRAVTLDRVPGEYELIAACAGQEGTVGLDVSGTHLSLPCGAKPGPVHATVTVPATEHQVTLEATPDAAARDRVGVAYSMALTQDAKDALVFTAYQRIGGSPEFGGNQAFVYSDVTMQEDRIDAGRYRFTVACAGAGSIRIELGNQQLMAAGPIATYQRKCDGKVGGYEITMPAGTTEATILVTPSKGAENQAGVAWRWDPL</sequence>
<keyword evidence="1" id="KW-0472">Membrane</keyword>
<evidence type="ECO:0000313" key="2">
    <source>
        <dbReference type="EMBL" id="WIM97073.1"/>
    </source>
</evidence>
<dbReference type="Proteomes" id="UP001240150">
    <property type="component" value="Chromosome"/>
</dbReference>
<evidence type="ECO:0008006" key="4">
    <source>
        <dbReference type="Google" id="ProtNLM"/>
    </source>
</evidence>
<feature type="transmembrane region" description="Helical" evidence="1">
    <location>
        <begin position="41"/>
        <end position="61"/>
    </location>
</feature>
<proteinExistence type="predicted"/>
<name>A0ABY8WHC5_9ACTN</name>
<protein>
    <recommendedName>
        <fullName evidence="4">Serine/threonine protein kinase</fullName>
    </recommendedName>
</protein>
<evidence type="ECO:0000256" key="1">
    <source>
        <dbReference type="SAM" id="Phobius"/>
    </source>
</evidence>
<dbReference type="RefSeq" id="WP_284918420.1">
    <property type="nucleotide sequence ID" value="NZ_CP126980.1"/>
</dbReference>
<keyword evidence="1" id="KW-0812">Transmembrane</keyword>
<keyword evidence="1" id="KW-1133">Transmembrane helix</keyword>
<accession>A0ABY8WHC5</accession>
<reference evidence="2 3" key="1">
    <citation type="submission" date="2023-06" db="EMBL/GenBank/DDBJ databases">
        <authorList>
            <person name="Yushchuk O."/>
            <person name="Binda E."/>
            <person name="Ruckert-Reed C."/>
            <person name="Fedorenko V."/>
            <person name="Kalinowski J."/>
            <person name="Marinelli F."/>
        </authorList>
    </citation>
    <scope>NUCLEOTIDE SEQUENCE [LARGE SCALE GENOMIC DNA]</scope>
    <source>
        <strain evidence="2 3">NRRL 3884</strain>
    </source>
</reference>
<gene>
    <name evidence="2" type="ORF">ACTOB_000564</name>
</gene>
<keyword evidence="3" id="KW-1185">Reference proteome</keyword>